<proteinExistence type="predicted"/>
<reference evidence="3" key="2">
    <citation type="submission" date="2015-01" db="EMBL/GenBank/DDBJ databases">
        <title>Evolutionary Origins and Diversification of the Mycorrhizal Mutualists.</title>
        <authorList>
            <consortium name="DOE Joint Genome Institute"/>
            <consortium name="Mycorrhizal Genomics Consortium"/>
            <person name="Kohler A."/>
            <person name="Kuo A."/>
            <person name="Nagy L.G."/>
            <person name="Floudas D."/>
            <person name="Copeland A."/>
            <person name="Barry K.W."/>
            <person name="Cichocki N."/>
            <person name="Veneault-Fourrey C."/>
            <person name="LaButti K."/>
            <person name="Lindquist E.A."/>
            <person name="Lipzen A."/>
            <person name="Lundell T."/>
            <person name="Morin E."/>
            <person name="Murat C."/>
            <person name="Riley R."/>
            <person name="Ohm R."/>
            <person name="Sun H."/>
            <person name="Tunlid A."/>
            <person name="Henrissat B."/>
            <person name="Grigoriev I.V."/>
            <person name="Hibbett D.S."/>
            <person name="Martin F."/>
        </authorList>
    </citation>
    <scope>NUCLEOTIDE SEQUENCE [LARGE SCALE GENOMIC DNA]</scope>
    <source>
        <strain evidence="3">Marx 270</strain>
    </source>
</reference>
<dbReference type="InParanoid" id="A0A0C3JA25"/>
<dbReference type="AlphaFoldDB" id="A0A0C3JA25"/>
<protein>
    <submittedName>
        <fullName evidence="2">Uncharacterized protein</fullName>
    </submittedName>
</protein>
<name>A0A0C3JA25_PISTI</name>
<evidence type="ECO:0000313" key="2">
    <source>
        <dbReference type="EMBL" id="KIO05868.1"/>
    </source>
</evidence>
<sequence>MEVNGSRRTPSSSASDTERGRRSQSSTSNLKDVSALVRRKSTDHHHFREMHAVWMRG</sequence>
<accession>A0A0C3JA25</accession>
<dbReference type="HOGENOM" id="CLU_2997416_0_0_1"/>
<evidence type="ECO:0000313" key="3">
    <source>
        <dbReference type="Proteomes" id="UP000054217"/>
    </source>
</evidence>
<reference evidence="2 3" key="1">
    <citation type="submission" date="2014-04" db="EMBL/GenBank/DDBJ databases">
        <authorList>
            <consortium name="DOE Joint Genome Institute"/>
            <person name="Kuo A."/>
            <person name="Kohler A."/>
            <person name="Costa M.D."/>
            <person name="Nagy L.G."/>
            <person name="Floudas D."/>
            <person name="Copeland A."/>
            <person name="Barry K.W."/>
            <person name="Cichocki N."/>
            <person name="Veneault-Fourrey C."/>
            <person name="LaButti K."/>
            <person name="Lindquist E.A."/>
            <person name="Lipzen A."/>
            <person name="Lundell T."/>
            <person name="Morin E."/>
            <person name="Murat C."/>
            <person name="Sun H."/>
            <person name="Tunlid A."/>
            <person name="Henrissat B."/>
            <person name="Grigoriev I.V."/>
            <person name="Hibbett D.S."/>
            <person name="Martin F."/>
            <person name="Nordberg H.P."/>
            <person name="Cantor M.N."/>
            <person name="Hua S.X."/>
        </authorList>
    </citation>
    <scope>NUCLEOTIDE SEQUENCE [LARGE SCALE GENOMIC DNA]</scope>
    <source>
        <strain evidence="2 3">Marx 270</strain>
    </source>
</reference>
<feature type="compositionally biased region" description="Polar residues" evidence="1">
    <location>
        <begin position="1"/>
        <end position="15"/>
    </location>
</feature>
<dbReference type="Proteomes" id="UP000054217">
    <property type="component" value="Unassembled WGS sequence"/>
</dbReference>
<dbReference type="EMBL" id="KN831965">
    <property type="protein sequence ID" value="KIO05868.1"/>
    <property type="molecule type" value="Genomic_DNA"/>
</dbReference>
<keyword evidence="3" id="KW-1185">Reference proteome</keyword>
<feature type="region of interest" description="Disordered" evidence="1">
    <location>
        <begin position="1"/>
        <end position="44"/>
    </location>
</feature>
<organism evidence="2 3">
    <name type="scientific">Pisolithus tinctorius Marx 270</name>
    <dbReference type="NCBI Taxonomy" id="870435"/>
    <lineage>
        <taxon>Eukaryota</taxon>
        <taxon>Fungi</taxon>
        <taxon>Dikarya</taxon>
        <taxon>Basidiomycota</taxon>
        <taxon>Agaricomycotina</taxon>
        <taxon>Agaricomycetes</taxon>
        <taxon>Agaricomycetidae</taxon>
        <taxon>Boletales</taxon>
        <taxon>Sclerodermatineae</taxon>
        <taxon>Pisolithaceae</taxon>
        <taxon>Pisolithus</taxon>
    </lineage>
</organism>
<gene>
    <name evidence="2" type="ORF">M404DRAFT_506225</name>
</gene>
<evidence type="ECO:0000256" key="1">
    <source>
        <dbReference type="SAM" id="MobiDB-lite"/>
    </source>
</evidence>